<evidence type="ECO:0000259" key="1">
    <source>
        <dbReference type="Pfam" id="PF00535"/>
    </source>
</evidence>
<dbReference type="InterPro" id="IPR029044">
    <property type="entry name" value="Nucleotide-diphossugar_trans"/>
</dbReference>
<dbReference type="CDD" id="cd00761">
    <property type="entry name" value="Glyco_tranf_GTA_type"/>
    <property type="match status" value="1"/>
</dbReference>
<feature type="domain" description="Glycosyltransferase 2-like" evidence="1">
    <location>
        <begin position="6"/>
        <end position="158"/>
    </location>
</feature>
<protein>
    <submittedName>
        <fullName evidence="2">Mycofactocin system glycosyltransferase</fullName>
    </submittedName>
</protein>
<dbReference type="InterPro" id="IPR001173">
    <property type="entry name" value="Glyco_trans_2-like"/>
</dbReference>
<gene>
    <name evidence="2" type="ORF">JAN5088_01488</name>
</gene>
<dbReference type="STRING" id="282197.SAMN04488517_101651"/>
<evidence type="ECO:0000313" key="3">
    <source>
        <dbReference type="Proteomes" id="UP000048908"/>
    </source>
</evidence>
<dbReference type="OrthoDB" id="6116224at2"/>
<accession>A0A0M6XNH6</accession>
<keyword evidence="2" id="KW-0808">Transferase</keyword>
<name>A0A0M6XNH6_9RHOB</name>
<reference evidence="2 3" key="1">
    <citation type="submission" date="2015-07" db="EMBL/GenBank/DDBJ databases">
        <authorList>
            <person name="Noorani M."/>
        </authorList>
    </citation>
    <scope>NUCLEOTIDE SEQUENCE [LARGE SCALE GENOMIC DNA]</scope>
    <source>
        <strain evidence="2 3">CECT 5088</strain>
    </source>
</reference>
<dbReference type="Gene3D" id="3.90.550.10">
    <property type="entry name" value="Spore Coat Polysaccharide Biosynthesis Protein SpsA, Chain A"/>
    <property type="match status" value="1"/>
</dbReference>
<dbReference type="SUPFAM" id="SSF53448">
    <property type="entry name" value="Nucleotide-diphospho-sugar transferases"/>
    <property type="match status" value="1"/>
</dbReference>
<dbReference type="AlphaFoldDB" id="A0A0M6XNH6"/>
<organism evidence="2 3">
    <name type="scientific">Jannaschia rubra</name>
    <dbReference type="NCBI Taxonomy" id="282197"/>
    <lineage>
        <taxon>Bacteria</taxon>
        <taxon>Pseudomonadati</taxon>
        <taxon>Pseudomonadota</taxon>
        <taxon>Alphaproteobacteria</taxon>
        <taxon>Rhodobacterales</taxon>
        <taxon>Roseobacteraceae</taxon>
        <taxon>Jannaschia</taxon>
    </lineage>
</organism>
<dbReference type="Proteomes" id="UP000048908">
    <property type="component" value="Unassembled WGS sequence"/>
</dbReference>
<evidence type="ECO:0000313" key="2">
    <source>
        <dbReference type="EMBL" id="CTQ32716.1"/>
    </source>
</evidence>
<dbReference type="EMBL" id="CXPG01000014">
    <property type="protein sequence ID" value="CTQ32716.1"/>
    <property type="molecule type" value="Genomic_DNA"/>
</dbReference>
<sequence length="294" mass="31377">MTRIAIVMCTFRRPEVTVTLRSLAAQSLPDGVEMRIVVADNDDTPSGRAAVEDAGTAVTYVHAPARNISIARNAGLEAAGDADWIAFIDDDEIAPAGWLSCLLACARQTGADAVFGPAVARYGPEAPEWMRLRDLHSNRPERRGGVVRTGHTCNALLRWGNTPWTAQRFDLGRGTSGGEDTAFFFDLHRAGARFEICEAAEVHEAVPPARLSLGWLARRRFRSGQSYAASVTGRTGRAGLATAAVGKALICGGAAAVTAWSVPRRTAWLLRGALHVGVVAGCLRMRQPAIYGGD</sequence>
<dbReference type="GO" id="GO:0016740">
    <property type="term" value="F:transferase activity"/>
    <property type="evidence" value="ECO:0007669"/>
    <property type="project" value="UniProtKB-KW"/>
</dbReference>
<proteinExistence type="predicted"/>
<keyword evidence="3" id="KW-1185">Reference proteome</keyword>
<dbReference type="Pfam" id="PF00535">
    <property type="entry name" value="Glycos_transf_2"/>
    <property type="match status" value="1"/>
</dbReference>
<dbReference type="RefSeq" id="WP_055682150.1">
    <property type="nucleotide sequence ID" value="NZ_CXPG01000014.1"/>
</dbReference>